<dbReference type="AlphaFoldDB" id="A0A7Y0Q5L5"/>
<proteinExistence type="predicted"/>
<dbReference type="RefSeq" id="WP_169102533.1">
    <property type="nucleotide sequence ID" value="NZ_JABBVZ010000109.1"/>
</dbReference>
<evidence type="ECO:0000313" key="1">
    <source>
        <dbReference type="EMBL" id="NMP24424.1"/>
    </source>
</evidence>
<protein>
    <submittedName>
        <fullName evidence="1">DUF2283 domain-containing protein</fullName>
    </submittedName>
</protein>
<dbReference type="EMBL" id="JABBVZ010000109">
    <property type="protein sequence ID" value="NMP24424.1"/>
    <property type="molecule type" value="Genomic_DNA"/>
</dbReference>
<organism evidence="1 2">
    <name type="scientific">Sulfobacillus harzensis</name>
    <dbReference type="NCBI Taxonomy" id="2729629"/>
    <lineage>
        <taxon>Bacteria</taxon>
        <taxon>Bacillati</taxon>
        <taxon>Bacillota</taxon>
        <taxon>Clostridia</taxon>
        <taxon>Eubacteriales</taxon>
        <taxon>Clostridiales Family XVII. Incertae Sedis</taxon>
        <taxon>Sulfobacillus</taxon>
    </lineage>
</organism>
<dbReference type="Proteomes" id="UP000533476">
    <property type="component" value="Unassembled WGS sequence"/>
</dbReference>
<sequence length="70" mass="7483">MRIDYDPDAHALYITVRDAEPTFGEDVSPGVIGHYDSTGHLVGVEILDVIGPVDAMRHLTIPDPAPSVSA</sequence>
<accession>A0A7Y0Q5L5</accession>
<reference evidence="1 2" key="1">
    <citation type="submission" date="2020-04" db="EMBL/GenBank/DDBJ databases">
        <authorList>
            <person name="Zhang R."/>
            <person name="Schippers A."/>
        </authorList>
    </citation>
    <scope>NUCLEOTIDE SEQUENCE [LARGE SCALE GENOMIC DNA]</scope>
    <source>
        <strain evidence="1 2">DSM 109850</strain>
    </source>
</reference>
<comment type="caution">
    <text evidence="1">The sequence shown here is derived from an EMBL/GenBank/DDBJ whole genome shotgun (WGS) entry which is preliminary data.</text>
</comment>
<keyword evidence="2" id="KW-1185">Reference proteome</keyword>
<evidence type="ECO:0000313" key="2">
    <source>
        <dbReference type="Proteomes" id="UP000533476"/>
    </source>
</evidence>
<gene>
    <name evidence="1" type="ORF">HIJ39_19050</name>
</gene>
<dbReference type="InterPro" id="IPR019270">
    <property type="entry name" value="DUF2283"/>
</dbReference>
<dbReference type="Pfam" id="PF10049">
    <property type="entry name" value="DUF2283"/>
    <property type="match status" value="1"/>
</dbReference>
<name>A0A7Y0Q5L5_9FIRM</name>